<dbReference type="InterPro" id="IPR041633">
    <property type="entry name" value="Polbeta"/>
</dbReference>
<reference evidence="2" key="1">
    <citation type="submission" date="2019-08" db="EMBL/GenBank/DDBJ databases">
        <authorList>
            <person name="Kucharzyk K."/>
            <person name="Murdoch R.W."/>
            <person name="Higgins S."/>
            <person name="Loffler F."/>
        </authorList>
    </citation>
    <scope>NUCLEOTIDE SEQUENCE</scope>
</reference>
<proteinExistence type="predicted"/>
<dbReference type="InterPro" id="IPR043519">
    <property type="entry name" value="NT_sf"/>
</dbReference>
<accession>A0A644YFX1</accession>
<name>A0A644YFX1_9ZZZZ</name>
<dbReference type="AlphaFoldDB" id="A0A644YFX1"/>
<dbReference type="SUPFAM" id="SSF81301">
    <property type="entry name" value="Nucleotidyltransferase"/>
    <property type="match status" value="1"/>
</dbReference>
<gene>
    <name evidence="2" type="ORF">SDC9_73296</name>
</gene>
<feature type="domain" description="Polymerase beta nucleotidyltransferase" evidence="1">
    <location>
        <begin position="11"/>
        <end position="66"/>
    </location>
</feature>
<evidence type="ECO:0000259" key="1">
    <source>
        <dbReference type="Pfam" id="PF18765"/>
    </source>
</evidence>
<dbReference type="EMBL" id="VSSQ01004827">
    <property type="protein sequence ID" value="MPM26791.1"/>
    <property type="molecule type" value="Genomic_DNA"/>
</dbReference>
<dbReference type="Pfam" id="PF18765">
    <property type="entry name" value="Polbeta"/>
    <property type="match status" value="1"/>
</dbReference>
<dbReference type="Gene3D" id="3.30.460.10">
    <property type="entry name" value="Beta Polymerase, domain 2"/>
    <property type="match status" value="1"/>
</dbReference>
<comment type="caution">
    <text evidence="2">The sequence shown here is derived from an EMBL/GenBank/DDBJ whole genome shotgun (WGS) entry which is preliminary data.</text>
</comment>
<dbReference type="CDD" id="cd05403">
    <property type="entry name" value="NT_KNTase_like"/>
    <property type="match status" value="1"/>
</dbReference>
<organism evidence="2">
    <name type="scientific">bioreactor metagenome</name>
    <dbReference type="NCBI Taxonomy" id="1076179"/>
    <lineage>
        <taxon>unclassified sequences</taxon>
        <taxon>metagenomes</taxon>
        <taxon>ecological metagenomes</taxon>
    </lineage>
</organism>
<protein>
    <recommendedName>
        <fullName evidence="1">Polymerase beta nucleotidyltransferase domain-containing protein</fullName>
    </recommendedName>
</protein>
<evidence type="ECO:0000313" key="2">
    <source>
        <dbReference type="EMBL" id="MPM26791.1"/>
    </source>
</evidence>
<sequence length="274" mass="30727">MSDIQITLIKTINTLKGIRGLQAVVLGGSKATGTDQPGSDIDVGLYYDESLDLDQLQLAAQKLDDDHRTNLVAPPGGWGNWVNGGGWLIVDGIHLDLILRETARVKKAVLECDEGIVSSHYQPGHPHAFTNVMYRGELAICKMHWAASEELPELKRHAEFYPEKLKNSLLNFFGFEMGFSLDLAKSYVLKEDRYYVMAHLVRSVSALNQVLFALNEKYCLNEKKAVRNIESFPIHPINYKDRLDQVFLKSGIDIPTSCELLAELIKEVRGLMPS</sequence>